<evidence type="ECO:0000313" key="3">
    <source>
        <dbReference type="Proteomes" id="UP001172155"/>
    </source>
</evidence>
<accession>A0AA40F8P5</accession>
<sequence>MKTCLDGIFSLHVDVGSIPPFLPGASIAWLYILLPEKPRLFECFAPCPAREIGSTPGRESSHRSTWETHLTAVFDKATFSKTSHRRCSTPSTRTNIPLQSSKTLPVRVPHRPHPASLPALTPPSFKASNSRRTTQDTVGWASTSWPVRQHQHVPSWFPK</sequence>
<proteinExistence type="predicted"/>
<feature type="region of interest" description="Disordered" evidence="1">
    <location>
        <begin position="104"/>
        <end position="131"/>
    </location>
</feature>
<evidence type="ECO:0000313" key="2">
    <source>
        <dbReference type="EMBL" id="KAK0753273.1"/>
    </source>
</evidence>
<dbReference type="Proteomes" id="UP001172155">
    <property type="component" value="Unassembled WGS sequence"/>
</dbReference>
<gene>
    <name evidence="2" type="ORF">B0T18DRAFT_10405</name>
</gene>
<name>A0AA40F8P5_9PEZI</name>
<evidence type="ECO:0000256" key="1">
    <source>
        <dbReference type="SAM" id="MobiDB-lite"/>
    </source>
</evidence>
<reference evidence="2" key="1">
    <citation type="submission" date="2023-06" db="EMBL/GenBank/DDBJ databases">
        <title>Genome-scale phylogeny and comparative genomics of the fungal order Sordariales.</title>
        <authorList>
            <consortium name="Lawrence Berkeley National Laboratory"/>
            <person name="Hensen N."/>
            <person name="Bonometti L."/>
            <person name="Westerberg I."/>
            <person name="Brannstrom I.O."/>
            <person name="Guillou S."/>
            <person name="Cros-Aarteil S."/>
            <person name="Calhoun S."/>
            <person name="Haridas S."/>
            <person name="Kuo A."/>
            <person name="Mondo S."/>
            <person name="Pangilinan J."/>
            <person name="Riley R."/>
            <person name="LaButti K."/>
            <person name="Andreopoulos B."/>
            <person name="Lipzen A."/>
            <person name="Chen C."/>
            <person name="Yanf M."/>
            <person name="Daum C."/>
            <person name="Ng V."/>
            <person name="Clum A."/>
            <person name="Steindorff A."/>
            <person name="Ohm R."/>
            <person name="Martin F."/>
            <person name="Silar P."/>
            <person name="Natvig D."/>
            <person name="Lalanne C."/>
            <person name="Gautier V."/>
            <person name="Ament-velasquez S.L."/>
            <person name="Kruys A."/>
            <person name="Hutchinson M.I."/>
            <person name="Powell A.J."/>
            <person name="Barry K."/>
            <person name="Miller A.N."/>
            <person name="Grigoriev I.V."/>
            <person name="Debuchy R."/>
            <person name="Gladieux P."/>
            <person name="Thoren M.H."/>
            <person name="Johannesson H."/>
        </authorList>
    </citation>
    <scope>NUCLEOTIDE SEQUENCE</scope>
    <source>
        <strain evidence="2">SMH3187-1</strain>
    </source>
</reference>
<keyword evidence="3" id="KW-1185">Reference proteome</keyword>
<protein>
    <submittedName>
        <fullName evidence="2">Uncharacterized protein</fullName>
    </submittedName>
</protein>
<organism evidence="2 3">
    <name type="scientific">Schizothecium vesticola</name>
    <dbReference type="NCBI Taxonomy" id="314040"/>
    <lineage>
        <taxon>Eukaryota</taxon>
        <taxon>Fungi</taxon>
        <taxon>Dikarya</taxon>
        <taxon>Ascomycota</taxon>
        <taxon>Pezizomycotina</taxon>
        <taxon>Sordariomycetes</taxon>
        <taxon>Sordariomycetidae</taxon>
        <taxon>Sordariales</taxon>
        <taxon>Schizotheciaceae</taxon>
        <taxon>Schizothecium</taxon>
    </lineage>
</organism>
<dbReference type="EMBL" id="JAUKUD010000001">
    <property type="protein sequence ID" value="KAK0753273.1"/>
    <property type="molecule type" value="Genomic_DNA"/>
</dbReference>
<comment type="caution">
    <text evidence="2">The sequence shown here is derived from an EMBL/GenBank/DDBJ whole genome shotgun (WGS) entry which is preliminary data.</text>
</comment>
<dbReference type="AlphaFoldDB" id="A0AA40F8P5"/>